<evidence type="ECO:0000313" key="1">
    <source>
        <dbReference type="EMBL" id="WAR00234.1"/>
    </source>
</evidence>
<keyword evidence="2" id="KW-1185">Reference proteome</keyword>
<dbReference type="EMBL" id="CP111014">
    <property type="protein sequence ID" value="WAR00234.1"/>
    <property type="molecule type" value="Genomic_DNA"/>
</dbReference>
<accession>A0ABY7DT32</accession>
<dbReference type="Proteomes" id="UP001164746">
    <property type="component" value="Chromosome 3"/>
</dbReference>
<evidence type="ECO:0000313" key="2">
    <source>
        <dbReference type="Proteomes" id="UP001164746"/>
    </source>
</evidence>
<protein>
    <submittedName>
        <fullName evidence="1">Uncharacterized protein</fullName>
    </submittedName>
</protein>
<sequence>MYHNIAWIPADGLVTVVHAELINLGLLLVSVSVQIEATFKSCEPVNQLVKQ</sequence>
<reference evidence="1" key="1">
    <citation type="submission" date="2022-11" db="EMBL/GenBank/DDBJ databases">
        <title>Centuries of genome instability and evolution in soft-shell clam transmissible cancer (bioRxiv).</title>
        <authorList>
            <person name="Hart S.F.M."/>
            <person name="Yonemitsu M.A."/>
            <person name="Giersch R.M."/>
            <person name="Beal B.F."/>
            <person name="Arriagada G."/>
            <person name="Davis B.W."/>
            <person name="Ostrander E.A."/>
            <person name="Goff S.P."/>
            <person name="Metzger M.J."/>
        </authorList>
    </citation>
    <scope>NUCLEOTIDE SEQUENCE</scope>
    <source>
        <strain evidence="1">MELC-2E11</strain>
        <tissue evidence="1">Siphon/mantle</tissue>
    </source>
</reference>
<name>A0ABY7DT32_MYAAR</name>
<gene>
    <name evidence="1" type="ORF">MAR_024606</name>
</gene>
<organism evidence="1 2">
    <name type="scientific">Mya arenaria</name>
    <name type="common">Soft-shell clam</name>
    <dbReference type="NCBI Taxonomy" id="6604"/>
    <lineage>
        <taxon>Eukaryota</taxon>
        <taxon>Metazoa</taxon>
        <taxon>Spiralia</taxon>
        <taxon>Lophotrochozoa</taxon>
        <taxon>Mollusca</taxon>
        <taxon>Bivalvia</taxon>
        <taxon>Autobranchia</taxon>
        <taxon>Heteroconchia</taxon>
        <taxon>Euheterodonta</taxon>
        <taxon>Imparidentia</taxon>
        <taxon>Neoheterodontei</taxon>
        <taxon>Myida</taxon>
        <taxon>Myoidea</taxon>
        <taxon>Myidae</taxon>
        <taxon>Mya</taxon>
    </lineage>
</organism>
<proteinExistence type="predicted"/>